<dbReference type="EMBL" id="CP014854">
    <property type="protein sequence ID" value="ASI98920.1"/>
    <property type="molecule type" value="Genomic_DNA"/>
</dbReference>
<organism evidence="1 2">
    <name type="scientific">Thermococcus celer Vu 13 = JCM 8558</name>
    <dbReference type="NCBI Taxonomy" id="1293037"/>
    <lineage>
        <taxon>Archaea</taxon>
        <taxon>Methanobacteriati</taxon>
        <taxon>Methanobacteriota</taxon>
        <taxon>Thermococci</taxon>
        <taxon>Thermococcales</taxon>
        <taxon>Thermococcaceae</taxon>
        <taxon>Thermococcus</taxon>
    </lineage>
</organism>
<gene>
    <name evidence="1" type="ORF">A3L02_04765</name>
</gene>
<dbReference type="OrthoDB" id="91903at2157"/>
<protein>
    <submittedName>
        <fullName evidence="1">Uncharacterized protein</fullName>
    </submittedName>
</protein>
<name>A0A218P1Y8_THECE</name>
<dbReference type="KEGG" id="tce:A3L02_04765"/>
<proteinExistence type="predicted"/>
<accession>A0A218P1Y8</accession>
<reference evidence="1 2" key="1">
    <citation type="submission" date="2016-03" db="EMBL/GenBank/DDBJ databases">
        <title>Complete genome sequence of Thermococcus celer.</title>
        <authorList>
            <person name="Oger P.M."/>
        </authorList>
    </citation>
    <scope>NUCLEOTIDE SEQUENCE [LARGE SCALE GENOMIC DNA]</scope>
    <source>
        <strain evidence="1 2">Vu 13</strain>
    </source>
</reference>
<sequence length="166" mass="19477">MMNWKKIDKDLLRFLEDAVPRTYEDTRYGVPHLVGEIELSNDDPRVDLSTVIFNGSRYPLAFLDEGFFKFMYPIEDANPYVVFLEVRNFFEKTLGDSSFRVVLRTSPPEFLRGIGLEVLWTSEYMMGGSEFVQVWAVSETSRYNLLFEKRGDSFLFRDIKKVDEPQ</sequence>
<dbReference type="AlphaFoldDB" id="A0A218P1Y8"/>
<keyword evidence="2" id="KW-1185">Reference proteome</keyword>
<evidence type="ECO:0000313" key="1">
    <source>
        <dbReference type="EMBL" id="ASI98920.1"/>
    </source>
</evidence>
<dbReference type="RefSeq" id="WP_088862873.1">
    <property type="nucleotide sequence ID" value="NZ_CP014854.1"/>
</dbReference>
<dbReference type="Proteomes" id="UP000197156">
    <property type="component" value="Chromosome"/>
</dbReference>
<evidence type="ECO:0000313" key="2">
    <source>
        <dbReference type="Proteomes" id="UP000197156"/>
    </source>
</evidence>
<dbReference type="GeneID" id="33324044"/>